<keyword evidence="10" id="KW-1185">Reference proteome</keyword>
<evidence type="ECO:0000256" key="5">
    <source>
        <dbReference type="ARBA" id="ARBA00023136"/>
    </source>
</evidence>
<evidence type="ECO:0000256" key="6">
    <source>
        <dbReference type="SAM" id="Phobius"/>
    </source>
</evidence>
<evidence type="ECO:0000256" key="3">
    <source>
        <dbReference type="ARBA" id="ARBA00022692"/>
    </source>
</evidence>
<protein>
    <submittedName>
        <fullName evidence="9">ABC transporter permease</fullName>
    </submittedName>
</protein>
<name>A0A7L7L1R5_9BACT</name>
<organism evidence="9 10">
    <name type="scientific">Adhaeribacter radiodurans</name>
    <dbReference type="NCBI Taxonomy" id="2745197"/>
    <lineage>
        <taxon>Bacteria</taxon>
        <taxon>Pseudomonadati</taxon>
        <taxon>Bacteroidota</taxon>
        <taxon>Cytophagia</taxon>
        <taxon>Cytophagales</taxon>
        <taxon>Hymenobacteraceae</taxon>
        <taxon>Adhaeribacter</taxon>
    </lineage>
</organism>
<dbReference type="PANTHER" id="PTHR30572:SF18">
    <property type="entry name" value="ABC-TYPE MACROLIDE FAMILY EXPORT SYSTEM PERMEASE COMPONENT 2"/>
    <property type="match status" value="1"/>
</dbReference>
<feature type="transmembrane region" description="Helical" evidence="6">
    <location>
        <begin position="685"/>
        <end position="709"/>
    </location>
</feature>
<feature type="domain" description="MacB-like periplasmic core" evidence="8">
    <location>
        <begin position="20"/>
        <end position="240"/>
    </location>
</feature>
<feature type="transmembrane region" description="Helical" evidence="6">
    <location>
        <begin position="330"/>
        <end position="356"/>
    </location>
</feature>
<keyword evidence="4 6" id="KW-1133">Transmembrane helix</keyword>
<dbReference type="InterPro" id="IPR025857">
    <property type="entry name" value="MacB_PCD"/>
</dbReference>
<proteinExistence type="predicted"/>
<dbReference type="Pfam" id="PF12704">
    <property type="entry name" value="MacB_PCD"/>
    <property type="match status" value="2"/>
</dbReference>
<keyword evidence="2" id="KW-1003">Cell membrane</keyword>
<feature type="transmembrane region" description="Helical" evidence="6">
    <location>
        <begin position="421"/>
        <end position="446"/>
    </location>
</feature>
<evidence type="ECO:0000313" key="9">
    <source>
        <dbReference type="EMBL" id="QMU26731.1"/>
    </source>
</evidence>
<dbReference type="PANTHER" id="PTHR30572">
    <property type="entry name" value="MEMBRANE COMPONENT OF TRANSPORTER-RELATED"/>
    <property type="match status" value="1"/>
</dbReference>
<feature type="transmembrane region" description="Helical" evidence="6">
    <location>
        <begin position="737"/>
        <end position="757"/>
    </location>
</feature>
<evidence type="ECO:0000256" key="4">
    <source>
        <dbReference type="ARBA" id="ARBA00022989"/>
    </source>
</evidence>
<evidence type="ECO:0000256" key="2">
    <source>
        <dbReference type="ARBA" id="ARBA00022475"/>
    </source>
</evidence>
<evidence type="ECO:0000259" key="7">
    <source>
        <dbReference type="Pfam" id="PF02687"/>
    </source>
</evidence>
<keyword evidence="5 6" id="KW-0472">Membrane</keyword>
<dbReference type="AlphaFoldDB" id="A0A7L7L1R5"/>
<accession>A0A7L7L1R5</accession>
<gene>
    <name evidence="9" type="ORF">HUW48_01190</name>
</gene>
<feature type="transmembrane region" description="Helical" evidence="6">
    <location>
        <begin position="769"/>
        <end position="789"/>
    </location>
</feature>
<feature type="domain" description="MacB-like periplasmic core" evidence="8">
    <location>
        <begin position="428"/>
        <end position="640"/>
    </location>
</feature>
<feature type="transmembrane region" description="Helical" evidence="6">
    <location>
        <begin position="21"/>
        <end position="42"/>
    </location>
</feature>
<dbReference type="KEGG" id="add:HUW48_01190"/>
<dbReference type="Pfam" id="PF02687">
    <property type="entry name" value="FtsX"/>
    <property type="match status" value="2"/>
</dbReference>
<feature type="domain" description="ABC3 transporter permease C-terminal" evidence="7">
    <location>
        <begin position="690"/>
        <end position="800"/>
    </location>
</feature>
<feature type="transmembrane region" description="Helical" evidence="6">
    <location>
        <begin position="376"/>
        <end position="400"/>
    </location>
</feature>
<reference evidence="9 10" key="1">
    <citation type="submission" date="2020-08" db="EMBL/GenBank/DDBJ databases">
        <title>Adhaeribacter dokdonensis sp. nov., isolated from the rhizosphere of Elymus tsukushiensis, a plant native to the Dokdo Islands, Republic of Korea.</title>
        <authorList>
            <person name="Ghim S.Y."/>
        </authorList>
    </citation>
    <scope>NUCLEOTIDE SEQUENCE [LARGE SCALE GENOMIC DNA]</scope>
    <source>
        <strain evidence="9 10">KUDC8001</strain>
    </source>
</reference>
<dbReference type="InterPro" id="IPR003838">
    <property type="entry name" value="ABC3_permease_C"/>
</dbReference>
<sequence length="808" mass="90669">MLQTHLKTAWRHIRRNKVFSFINVVGLALGLTSLLLIALYVFDELTFDRFHKNTADIYRLVEHRVTPEGKETNIGGAGYQISERAKVEFPEIKNAVRLVALSRTNVSTPENTNVFYEDFWISNSGFLQTFDFEMLYGNRQTALTAPHSVVVTEETARKLFNTTDVLGRRIKAELDSVPFQITGVLKNFPANSQFSFNLLFSETTFPPTAFTDDWDSHNFFTYFLLDSRASVPAVAAKINRLAASHRSADNKDRINFTLQPLKEVHFNSEGIENTLGRTGSITYIYVFSLVAVFILLLACINYMNLTTALFTKRAKEVGVRKMIGASRKNLVNQFLSEAFLTTLLALGFALLLVKLLLPAFNTFTEKQLTLNSATDYRIWLGLGIIMLLVGLLAGIYPALFQSRLKPLELFKNKMPVGNDSISLRRFLVVLQFSVSITMMVATLVVYQQMLYVQTKDMGFTKSQLVVIDINSGQVRRGAGTIKNELAKLPRVKAVTVSSRVPGEWKNLPKVSVKNSNTTGEMREMYFLGVDEQFLATYQINLLKGRNFRTGSLADSTAVLLNETAARQLGIQEPAEQIVQIPATNFGGNSEPLKQPYRVRVVGIVKDFNFQTLREPLAPMVIAFQKNPIHSIDYFTVRMGPANASETIKQMEAVLHGVDQDHLFEYHFLDDQWSLFYRDDKIRQTIFLAGAVLAILIGCLGLFGLATFAAEQRTKEIGIRKVLGASVQSIVFMLSKDFLKLVLLAAIIAFPVAGYAMHQWLQDFAFRIHLGWWIFALAGGMALLIALFTISFQAIKAAVANPVKALRSE</sequence>
<dbReference type="GO" id="GO:0022857">
    <property type="term" value="F:transmembrane transporter activity"/>
    <property type="evidence" value="ECO:0007669"/>
    <property type="project" value="TreeGrafter"/>
</dbReference>
<evidence type="ECO:0000256" key="1">
    <source>
        <dbReference type="ARBA" id="ARBA00004651"/>
    </source>
</evidence>
<dbReference type="RefSeq" id="WP_182413935.1">
    <property type="nucleotide sequence ID" value="NZ_CP055153.1"/>
</dbReference>
<feature type="transmembrane region" description="Helical" evidence="6">
    <location>
        <begin position="283"/>
        <end position="310"/>
    </location>
</feature>
<dbReference type="EMBL" id="CP055153">
    <property type="protein sequence ID" value="QMU26731.1"/>
    <property type="molecule type" value="Genomic_DNA"/>
</dbReference>
<feature type="domain" description="ABC3 transporter permease C-terminal" evidence="7">
    <location>
        <begin position="289"/>
        <end position="405"/>
    </location>
</feature>
<dbReference type="Proteomes" id="UP000514509">
    <property type="component" value="Chromosome"/>
</dbReference>
<evidence type="ECO:0000259" key="8">
    <source>
        <dbReference type="Pfam" id="PF12704"/>
    </source>
</evidence>
<dbReference type="InterPro" id="IPR050250">
    <property type="entry name" value="Macrolide_Exporter_MacB"/>
</dbReference>
<evidence type="ECO:0000313" key="10">
    <source>
        <dbReference type="Proteomes" id="UP000514509"/>
    </source>
</evidence>
<comment type="subcellular location">
    <subcellularLocation>
        <location evidence="1">Cell membrane</location>
        <topology evidence="1">Multi-pass membrane protein</topology>
    </subcellularLocation>
</comment>
<keyword evidence="3 6" id="KW-0812">Transmembrane</keyword>
<dbReference type="GO" id="GO:0005886">
    <property type="term" value="C:plasma membrane"/>
    <property type="evidence" value="ECO:0007669"/>
    <property type="project" value="UniProtKB-SubCell"/>
</dbReference>